<proteinExistence type="predicted"/>
<evidence type="ECO:0000313" key="2">
    <source>
        <dbReference type="Proteomes" id="UP000789831"/>
    </source>
</evidence>
<organism evidence="1 2">
    <name type="scientific">Ambispora gerdemannii</name>
    <dbReference type="NCBI Taxonomy" id="144530"/>
    <lineage>
        <taxon>Eukaryota</taxon>
        <taxon>Fungi</taxon>
        <taxon>Fungi incertae sedis</taxon>
        <taxon>Mucoromycota</taxon>
        <taxon>Glomeromycotina</taxon>
        <taxon>Glomeromycetes</taxon>
        <taxon>Archaeosporales</taxon>
        <taxon>Ambisporaceae</taxon>
        <taxon>Ambispora</taxon>
    </lineage>
</organism>
<dbReference type="AlphaFoldDB" id="A0A9N9N312"/>
<keyword evidence="2" id="KW-1185">Reference proteome</keyword>
<feature type="non-terminal residue" evidence="1">
    <location>
        <position position="112"/>
    </location>
</feature>
<dbReference type="EMBL" id="CAJVPL010017227">
    <property type="protein sequence ID" value="CAG8698177.1"/>
    <property type="molecule type" value="Genomic_DNA"/>
</dbReference>
<comment type="caution">
    <text evidence="1">The sequence shown here is derived from an EMBL/GenBank/DDBJ whole genome shotgun (WGS) entry which is preliminary data.</text>
</comment>
<feature type="non-terminal residue" evidence="1">
    <location>
        <position position="1"/>
    </location>
</feature>
<evidence type="ECO:0000313" key="1">
    <source>
        <dbReference type="EMBL" id="CAG8698177.1"/>
    </source>
</evidence>
<gene>
    <name evidence="1" type="ORF">AGERDE_LOCUS13373</name>
</gene>
<name>A0A9N9N312_9GLOM</name>
<protein>
    <submittedName>
        <fullName evidence="1">6841_t:CDS:1</fullName>
    </submittedName>
</protein>
<reference evidence="1" key="1">
    <citation type="submission" date="2021-06" db="EMBL/GenBank/DDBJ databases">
        <authorList>
            <person name="Kallberg Y."/>
            <person name="Tangrot J."/>
            <person name="Rosling A."/>
        </authorList>
    </citation>
    <scope>NUCLEOTIDE SEQUENCE</scope>
    <source>
        <strain evidence="1">MT106</strain>
    </source>
</reference>
<accession>A0A9N9N312</accession>
<dbReference type="Proteomes" id="UP000789831">
    <property type="component" value="Unassembled WGS sequence"/>
</dbReference>
<sequence>KIRLEKARLQLSHPCEIHLVYNHNHPLEIITNQHQEQSSPSDSMTSPTLTESIYSQQSALIPQQNQLAGSSSIPFLNQINSPTDSASLYSSLSVGNSPPSPQYLEFASQIVE</sequence>